<sequence length="26" mass="2995">HNLVSVLQMQRRESGRVLVVGALVFW</sequence>
<evidence type="ECO:0000313" key="2">
    <source>
        <dbReference type="Proteomes" id="UP001620514"/>
    </source>
</evidence>
<proteinExistence type="predicted"/>
<reference evidence="1 2" key="2">
    <citation type="submission" date="2024-11" db="EMBL/GenBank/DDBJ databases">
        <title>Using genomics to understand microbial adaptation to soil warming.</title>
        <authorList>
            <person name="Deangelis K.M. PhD."/>
        </authorList>
    </citation>
    <scope>NUCLEOTIDE SEQUENCE [LARGE SCALE GENOMIC DNA]</scope>
    <source>
        <strain evidence="1 2">GAS97</strain>
    </source>
</reference>
<evidence type="ECO:0000313" key="1">
    <source>
        <dbReference type="EMBL" id="MFK4449045.1"/>
    </source>
</evidence>
<feature type="non-terminal residue" evidence="1">
    <location>
        <position position="1"/>
    </location>
</feature>
<name>A0ABW8MZA0_9BURK</name>
<dbReference type="EMBL" id="JBIYDN010000078">
    <property type="protein sequence ID" value="MFK4449045.1"/>
    <property type="molecule type" value="Genomic_DNA"/>
</dbReference>
<reference evidence="1 2" key="1">
    <citation type="submission" date="2024-10" db="EMBL/GenBank/DDBJ databases">
        <authorList>
            <person name="Deangelis K."/>
            <person name="Huntemann M."/>
            <person name="Clum A."/>
            <person name="Wang J."/>
            <person name="Palaniappan K."/>
            <person name="Ritter S."/>
            <person name="Chen I.-M."/>
            <person name="Stamatis D."/>
            <person name="Reddy T."/>
            <person name="O'Malley R."/>
            <person name="Daum C."/>
            <person name="Ng V."/>
            <person name="Ivanova N."/>
            <person name="Kyrpides N."/>
            <person name="Woyke T."/>
        </authorList>
    </citation>
    <scope>NUCLEOTIDE SEQUENCE [LARGE SCALE GENOMIC DNA]</scope>
    <source>
        <strain evidence="1 2">GAS97</strain>
    </source>
</reference>
<keyword evidence="2" id="KW-1185">Reference proteome</keyword>
<comment type="caution">
    <text evidence="1">The sequence shown here is derived from an EMBL/GenBank/DDBJ whole genome shotgun (WGS) entry which is preliminary data.</text>
</comment>
<protein>
    <submittedName>
        <fullName evidence="1">Uncharacterized protein</fullName>
    </submittedName>
</protein>
<accession>A0ABW8MZA0</accession>
<organism evidence="1 2">
    <name type="scientific">Caballeronia udeis</name>
    <dbReference type="NCBI Taxonomy" id="1232866"/>
    <lineage>
        <taxon>Bacteria</taxon>
        <taxon>Pseudomonadati</taxon>
        <taxon>Pseudomonadota</taxon>
        <taxon>Betaproteobacteria</taxon>
        <taxon>Burkholderiales</taxon>
        <taxon>Burkholderiaceae</taxon>
        <taxon>Caballeronia</taxon>
    </lineage>
</organism>
<gene>
    <name evidence="1" type="ORF">ABH943_009090</name>
</gene>
<dbReference type="Proteomes" id="UP001620514">
    <property type="component" value="Unassembled WGS sequence"/>
</dbReference>